<keyword evidence="1" id="KW-0812">Transmembrane</keyword>
<proteinExistence type="predicted"/>
<keyword evidence="1" id="KW-1133">Transmembrane helix</keyword>
<keyword evidence="1" id="KW-0472">Membrane</keyword>
<protein>
    <submittedName>
        <fullName evidence="3">DUF5590 domain-containing protein</fullName>
    </submittedName>
</protein>
<dbReference type="InterPro" id="IPR041401">
    <property type="entry name" value="TseB-like_dom"/>
</dbReference>
<dbReference type="Pfam" id="PF17881">
    <property type="entry name" value="TseB"/>
    <property type="match status" value="1"/>
</dbReference>
<dbReference type="Gene3D" id="3.10.450.40">
    <property type="match status" value="2"/>
</dbReference>
<dbReference type="SUPFAM" id="SSF54403">
    <property type="entry name" value="Cystatin/monellin"/>
    <property type="match status" value="2"/>
</dbReference>
<evidence type="ECO:0000313" key="4">
    <source>
        <dbReference type="Proteomes" id="UP001197974"/>
    </source>
</evidence>
<dbReference type="InterPro" id="IPR046350">
    <property type="entry name" value="Cystatin_sf"/>
</dbReference>
<evidence type="ECO:0000313" key="3">
    <source>
        <dbReference type="EMBL" id="WLR43707.1"/>
    </source>
</evidence>
<organism evidence="3 4">
    <name type="scientific">Bacillus carboniphilus</name>
    <dbReference type="NCBI Taxonomy" id="86663"/>
    <lineage>
        <taxon>Bacteria</taxon>
        <taxon>Bacillati</taxon>
        <taxon>Bacillota</taxon>
        <taxon>Bacilli</taxon>
        <taxon>Bacillales</taxon>
        <taxon>Bacillaceae</taxon>
        <taxon>Bacillus</taxon>
    </lineage>
</organism>
<sequence>MSKKSLFIFIVIILILAGLSSFTYIYTSAIKDKKSGHEEAEHIALKDEEVEKIVEINTYHGEEKYYVITATDSNSEEFYVFIQDGKVYDKVYKSKGISQEKAISLLKADKNPKEINGISLGVSNYIHMAKDIDEKYIAWEIQYKDQDNRLSYYYLKFENGEFIQSMTI</sequence>
<dbReference type="EMBL" id="CP129013">
    <property type="protein sequence ID" value="WLR43707.1"/>
    <property type="molecule type" value="Genomic_DNA"/>
</dbReference>
<dbReference type="RefSeq" id="WP_226538518.1">
    <property type="nucleotide sequence ID" value="NZ_CP129013.1"/>
</dbReference>
<keyword evidence="4" id="KW-1185">Reference proteome</keyword>
<name>A0ABY9JWD4_9BACI</name>
<evidence type="ECO:0000259" key="2">
    <source>
        <dbReference type="Pfam" id="PF17881"/>
    </source>
</evidence>
<feature type="transmembrane region" description="Helical" evidence="1">
    <location>
        <begin position="6"/>
        <end position="26"/>
    </location>
</feature>
<gene>
    <name evidence="3" type="ORF">LC087_06105</name>
</gene>
<reference evidence="3 4" key="1">
    <citation type="submission" date="2023-06" db="EMBL/GenBank/DDBJ databases">
        <title>Five Gram-positive bacteria isolated from mangrove sediments in Shenzhen, Guangdong, China.</title>
        <authorList>
            <person name="Yu S."/>
            <person name="Zheng W."/>
            <person name="Huang Y."/>
        </authorList>
    </citation>
    <scope>NUCLEOTIDE SEQUENCE [LARGE SCALE GENOMIC DNA]</scope>
    <source>
        <strain evidence="3 4">SaN35-3</strain>
    </source>
</reference>
<feature type="domain" description="Cell wall elongation regulator TseB-like" evidence="2">
    <location>
        <begin position="39"/>
        <end position="82"/>
    </location>
</feature>
<accession>A0ABY9JWD4</accession>
<evidence type="ECO:0000256" key="1">
    <source>
        <dbReference type="SAM" id="Phobius"/>
    </source>
</evidence>
<dbReference type="Proteomes" id="UP001197974">
    <property type="component" value="Chromosome"/>
</dbReference>